<evidence type="ECO:0008006" key="3">
    <source>
        <dbReference type="Google" id="ProtNLM"/>
    </source>
</evidence>
<sequence>MEFKHAVQNSFADIIQEYQFDLIKVNENEIMLLNPNYALTIWKSREGIDIYYLFLNQLEKVKITNFLFSNYKKDLLANILPANNLADKISKGLLIHSRGLRKYFPELLAGKAKWIGAFKNNQFYNEAREINNDELAAYQGWI</sequence>
<comment type="caution">
    <text evidence="1">The sequence shown here is derived from an EMBL/GenBank/DDBJ whole genome shotgun (WGS) entry which is preliminary data.</text>
</comment>
<proteinExistence type="predicted"/>
<accession>A0ABR5E6M0</accession>
<evidence type="ECO:0000313" key="2">
    <source>
        <dbReference type="Proteomes" id="UP000033536"/>
    </source>
</evidence>
<protein>
    <recommendedName>
        <fullName evidence="3">DUF2750 domain-containing protein</fullName>
    </recommendedName>
</protein>
<evidence type="ECO:0000313" key="1">
    <source>
        <dbReference type="EMBL" id="KKD45413.1"/>
    </source>
</evidence>
<gene>
    <name evidence="1" type="ORF">UQ68_09085</name>
</gene>
<dbReference type="Proteomes" id="UP000033536">
    <property type="component" value="Unassembled WGS sequence"/>
</dbReference>
<name>A0ABR5E6M0_LISSE</name>
<dbReference type="EMBL" id="JYOM01000014">
    <property type="protein sequence ID" value="KKD45413.1"/>
    <property type="molecule type" value="Genomic_DNA"/>
</dbReference>
<reference evidence="1 2" key="1">
    <citation type="submission" date="2015-02" db="EMBL/GenBank/DDBJ databases">
        <title>Sequencing of Listeria spp. dairy environmental strains.</title>
        <authorList>
            <person name="Muhterem-Uyar M."/>
            <person name="Wagner M."/>
            <person name="Schmitz-Esser S."/>
            <person name="Stessl B."/>
        </authorList>
    </citation>
    <scope>NUCLEOTIDE SEQUENCE [LARGE SCALE GENOMIC DNA]</scope>
    <source>
        <strain evidence="1 2">7KSM</strain>
    </source>
</reference>
<organism evidence="1 2">
    <name type="scientific">Listeria seeligeri</name>
    <dbReference type="NCBI Taxonomy" id="1640"/>
    <lineage>
        <taxon>Bacteria</taxon>
        <taxon>Bacillati</taxon>
        <taxon>Bacillota</taxon>
        <taxon>Bacilli</taxon>
        <taxon>Bacillales</taxon>
        <taxon>Listeriaceae</taxon>
        <taxon>Listeria</taxon>
    </lineage>
</organism>
<dbReference type="RefSeq" id="WP_003746926.1">
    <property type="nucleotide sequence ID" value="NZ_JAASVV010000003.1"/>
</dbReference>
<keyword evidence="2" id="KW-1185">Reference proteome</keyword>